<accession>A0A0A9HFF2</accession>
<protein>
    <submittedName>
        <fullName evidence="1">Uncharacterized protein</fullName>
    </submittedName>
</protein>
<reference evidence="1" key="2">
    <citation type="journal article" date="2015" name="Data Brief">
        <title>Shoot transcriptome of the giant reed, Arundo donax.</title>
        <authorList>
            <person name="Barrero R.A."/>
            <person name="Guerrero F.D."/>
            <person name="Moolhuijzen P."/>
            <person name="Goolsby J.A."/>
            <person name="Tidwell J."/>
            <person name="Bellgard S.E."/>
            <person name="Bellgard M.I."/>
        </authorList>
    </citation>
    <scope>NUCLEOTIDE SEQUENCE</scope>
    <source>
        <tissue evidence="1">Shoot tissue taken approximately 20 cm above the soil surface</tissue>
    </source>
</reference>
<evidence type="ECO:0000313" key="1">
    <source>
        <dbReference type="EMBL" id="JAE35492.1"/>
    </source>
</evidence>
<organism evidence="1">
    <name type="scientific">Arundo donax</name>
    <name type="common">Giant reed</name>
    <name type="synonym">Donax arundinaceus</name>
    <dbReference type="NCBI Taxonomy" id="35708"/>
    <lineage>
        <taxon>Eukaryota</taxon>
        <taxon>Viridiplantae</taxon>
        <taxon>Streptophyta</taxon>
        <taxon>Embryophyta</taxon>
        <taxon>Tracheophyta</taxon>
        <taxon>Spermatophyta</taxon>
        <taxon>Magnoliopsida</taxon>
        <taxon>Liliopsida</taxon>
        <taxon>Poales</taxon>
        <taxon>Poaceae</taxon>
        <taxon>PACMAD clade</taxon>
        <taxon>Arundinoideae</taxon>
        <taxon>Arundineae</taxon>
        <taxon>Arundo</taxon>
    </lineage>
</organism>
<reference evidence="1" key="1">
    <citation type="submission" date="2014-09" db="EMBL/GenBank/DDBJ databases">
        <authorList>
            <person name="Magalhaes I.L.F."/>
            <person name="Oliveira U."/>
            <person name="Santos F.R."/>
            <person name="Vidigal T.H.D.A."/>
            <person name="Brescovit A.D."/>
            <person name="Santos A.J."/>
        </authorList>
    </citation>
    <scope>NUCLEOTIDE SEQUENCE</scope>
    <source>
        <tissue evidence="1">Shoot tissue taken approximately 20 cm above the soil surface</tissue>
    </source>
</reference>
<proteinExistence type="predicted"/>
<dbReference type="EMBL" id="GBRH01162404">
    <property type="protein sequence ID" value="JAE35492.1"/>
    <property type="molecule type" value="Transcribed_RNA"/>
</dbReference>
<sequence>MITSWVNFSMKFIAVTELSSSNLNQSCILIFVNHAVRTMLISY</sequence>
<name>A0A0A9HFF2_ARUDO</name>
<dbReference type="AlphaFoldDB" id="A0A0A9HFF2"/>